<comment type="caution">
    <text evidence="7">The sequence shown here is derived from an EMBL/GenBank/DDBJ whole genome shotgun (WGS) entry which is preliminary data.</text>
</comment>
<keyword evidence="4 6" id="KW-1133">Transmembrane helix</keyword>
<dbReference type="RefSeq" id="WP_100859175.1">
    <property type="nucleotide sequence ID" value="NZ_PGCP01000007.1"/>
</dbReference>
<evidence type="ECO:0000256" key="5">
    <source>
        <dbReference type="ARBA" id="ARBA00023136"/>
    </source>
</evidence>
<feature type="transmembrane region" description="Helical" evidence="6">
    <location>
        <begin position="208"/>
        <end position="229"/>
    </location>
</feature>
<dbReference type="Proteomes" id="UP000232060">
    <property type="component" value="Unassembled WGS sequence"/>
</dbReference>
<feature type="transmembrane region" description="Helical" evidence="6">
    <location>
        <begin position="171"/>
        <end position="202"/>
    </location>
</feature>
<dbReference type="OrthoDB" id="5145250at2"/>
<evidence type="ECO:0000256" key="6">
    <source>
        <dbReference type="RuleBase" id="RU363041"/>
    </source>
</evidence>
<feature type="transmembrane region" description="Helical" evidence="6">
    <location>
        <begin position="106"/>
        <end position="124"/>
    </location>
</feature>
<dbReference type="PANTHER" id="PTHR43483">
    <property type="entry name" value="MEMBRANE TRANSPORTER PROTEIN HI_0806-RELATED"/>
    <property type="match status" value="1"/>
</dbReference>
<feature type="transmembrane region" description="Helical" evidence="6">
    <location>
        <begin position="6"/>
        <end position="26"/>
    </location>
</feature>
<dbReference type="InterPro" id="IPR002781">
    <property type="entry name" value="TM_pro_TauE-like"/>
</dbReference>
<dbReference type="EMBL" id="PGCP01000007">
    <property type="protein sequence ID" value="PJC94033.1"/>
    <property type="molecule type" value="Genomic_DNA"/>
</dbReference>
<gene>
    <name evidence="7" type="ORF">CUC44_06560</name>
</gene>
<dbReference type="Pfam" id="PF01925">
    <property type="entry name" value="TauE"/>
    <property type="match status" value="1"/>
</dbReference>
<name>A0A2M8HBU3_9GAMM</name>
<sequence>MLINLLRLLFIGCALVFIFMLIHAWWHKRRKGELESTPFWPVAGIGFVANFLDTLGVGSFAVKTACYKQFKLIDDRLLPGTLNGQCVLPTVTQSLIFIGAVKVDPLTLISMMAAAAAGAAWGASRVAGFDRQTIRLVMAVSLLVVAGLIFAGLLGLFPLGGEAMGLTGYKLGIALLGNFIFGVLMNVGIGLFAPCMTLVYLLGMNPMAAFPIMMGSTAVLSVFSAGTFIRRGAFDARAVLAVAIFGPIGVVLAAMLVQSMNMEMLKWLVAFVVIYTSWTMYASWRAGRRQPDIPVQAQVQLSEAPR</sequence>
<organism evidence="7 8">
    <name type="scientific">Aeromonas lusitana</name>
    <dbReference type="NCBI Taxonomy" id="931529"/>
    <lineage>
        <taxon>Bacteria</taxon>
        <taxon>Pseudomonadati</taxon>
        <taxon>Pseudomonadota</taxon>
        <taxon>Gammaproteobacteria</taxon>
        <taxon>Aeromonadales</taxon>
        <taxon>Aeromonadaceae</taxon>
        <taxon>Aeromonas</taxon>
    </lineage>
</organism>
<evidence type="ECO:0000256" key="3">
    <source>
        <dbReference type="ARBA" id="ARBA00022692"/>
    </source>
</evidence>
<keyword evidence="5 6" id="KW-0472">Membrane</keyword>
<keyword evidence="6" id="KW-1003">Cell membrane</keyword>
<dbReference type="AlphaFoldDB" id="A0A2M8HBU3"/>
<evidence type="ECO:0000256" key="2">
    <source>
        <dbReference type="ARBA" id="ARBA00009142"/>
    </source>
</evidence>
<comment type="subcellular location">
    <subcellularLocation>
        <location evidence="6">Cell membrane</location>
        <topology evidence="6">Multi-pass membrane protein</topology>
    </subcellularLocation>
    <subcellularLocation>
        <location evidence="1">Membrane</location>
        <topology evidence="1">Multi-pass membrane protein</topology>
    </subcellularLocation>
</comment>
<comment type="similarity">
    <text evidence="2 6">Belongs to the 4-toluene sulfonate uptake permease (TSUP) (TC 2.A.102) family.</text>
</comment>
<accession>A0A2M8HBU3</accession>
<dbReference type="PANTHER" id="PTHR43483:SF3">
    <property type="entry name" value="MEMBRANE TRANSPORTER PROTEIN HI_0806-RELATED"/>
    <property type="match status" value="1"/>
</dbReference>
<reference evidence="7 8" key="1">
    <citation type="submission" date="2017-11" db="EMBL/GenBank/DDBJ databases">
        <title>Draft genome sequence of environmental isolate Aeromonas lusitania sp. nov. MDC 2473.</title>
        <authorList>
            <person name="Colston S.M."/>
            <person name="Navarro A."/>
            <person name="Martinez-Murcia A.J."/>
            <person name="Graf J."/>
        </authorList>
    </citation>
    <scope>NUCLEOTIDE SEQUENCE [LARGE SCALE GENOMIC DNA]</scope>
    <source>
        <strain evidence="7 8">MDC 2473</strain>
    </source>
</reference>
<evidence type="ECO:0000313" key="7">
    <source>
        <dbReference type="EMBL" id="PJC94033.1"/>
    </source>
</evidence>
<feature type="transmembrane region" description="Helical" evidence="6">
    <location>
        <begin position="238"/>
        <end position="258"/>
    </location>
</feature>
<proteinExistence type="inferred from homology"/>
<feature type="transmembrane region" description="Helical" evidence="6">
    <location>
        <begin position="38"/>
        <end position="62"/>
    </location>
</feature>
<evidence type="ECO:0000313" key="8">
    <source>
        <dbReference type="Proteomes" id="UP000232060"/>
    </source>
</evidence>
<protein>
    <recommendedName>
        <fullName evidence="6">Probable membrane transporter protein</fullName>
    </recommendedName>
</protein>
<dbReference type="GO" id="GO:0005886">
    <property type="term" value="C:plasma membrane"/>
    <property type="evidence" value="ECO:0007669"/>
    <property type="project" value="UniProtKB-SubCell"/>
</dbReference>
<evidence type="ECO:0000256" key="4">
    <source>
        <dbReference type="ARBA" id="ARBA00022989"/>
    </source>
</evidence>
<keyword evidence="8" id="KW-1185">Reference proteome</keyword>
<feature type="transmembrane region" description="Helical" evidence="6">
    <location>
        <begin position="264"/>
        <end position="284"/>
    </location>
</feature>
<keyword evidence="3 6" id="KW-0812">Transmembrane</keyword>
<evidence type="ECO:0000256" key="1">
    <source>
        <dbReference type="ARBA" id="ARBA00004141"/>
    </source>
</evidence>
<feature type="transmembrane region" description="Helical" evidence="6">
    <location>
        <begin position="136"/>
        <end position="159"/>
    </location>
</feature>